<dbReference type="AlphaFoldDB" id="A0A559THP8"/>
<name>A0A559THP8_9HYPH</name>
<comment type="caution">
    <text evidence="3">The sequence shown here is derived from an EMBL/GenBank/DDBJ whole genome shotgun (WGS) entry which is preliminary data.</text>
</comment>
<protein>
    <submittedName>
        <fullName evidence="3">Putative oxidoreductase</fullName>
    </submittedName>
</protein>
<dbReference type="PANTHER" id="PTHR44196">
    <property type="entry name" value="DEHYDROGENASE/REDUCTASE SDR FAMILY MEMBER 7B"/>
    <property type="match status" value="1"/>
</dbReference>
<organism evidence="3 4">
    <name type="scientific">Rhizobium mongolense USDA 1844</name>
    <dbReference type="NCBI Taxonomy" id="1079460"/>
    <lineage>
        <taxon>Bacteria</taxon>
        <taxon>Pseudomonadati</taxon>
        <taxon>Pseudomonadota</taxon>
        <taxon>Alphaproteobacteria</taxon>
        <taxon>Hyphomicrobiales</taxon>
        <taxon>Rhizobiaceae</taxon>
        <taxon>Rhizobium/Agrobacterium group</taxon>
        <taxon>Rhizobium</taxon>
    </lineage>
</organism>
<dbReference type="InterPro" id="IPR002347">
    <property type="entry name" value="SDR_fam"/>
</dbReference>
<dbReference type="PANTHER" id="PTHR44196:SF1">
    <property type="entry name" value="DEHYDROGENASE_REDUCTASE SDR FAMILY MEMBER 7B"/>
    <property type="match status" value="1"/>
</dbReference>
<accession>A0A559THP8</accession>
<dbReference type="SUPFAM" id="SSF51735">
    <property type="entry name" value="NAD(P)-binding Rossmann-fold domains"/>
    <property type="match status" value="1"/>
</dbReference>
<keyword evidence="2" id="KW-0560">Oxidoreductase</keyword>
<dbReference type="PROSITE" id="PS00061">
    <property type="entry name" value="ADH_SHORT"/>
    <property type="match status" value="1"/>
</dbReference>
<dbReference type="Gene3D" id="3.40.50.720">
    <property type="entry name" value="NAD(P)-binding Rossmann-like Domain"/>
    <property type="match status" value="1"/>
</dbReference>
<dbReference type="EMBL" id="VISO01000002">
    <property type="protein sequence ID" value="TVZ74135.1"/>
    <property type="molecule type" value="Genomic_DNA"/>
</dbReference>
<gene>
    <name evidence="3" type="ORF">BCL32_2457</name>
</gene>
<reference evidence="3 4" key="1">
    <citation type="submission" date="2019-06" db="EMBL/GenBank/DDBJ databases">
        <title>Pac Bio to generate improved reference genome sequences for organisms with transposon mutant libraries (support for FEBA project).</title>
        <authorList>
            <person name="Blow M."/>
        </authorList>
    </citation>
    <scope>NUCLEOTIDE SEQUENCE [LARGE SCALE GENOMIC DNA]</scope>
    <source>
        <strain evidence="3 4">USDA 1844</strain>
    </source>
</reference>
<dbReference type="InterPro" id="IPR036291">
    <property type="entry name" value="NAD(P)-bd_dom_sf"/>
</dbReference>
<evidence type="ECO:0000256" key="2">
    <source>
        <dbReference type="ARBA" id="ARBA00023002"/>
    </source>
</evidence>
<comment type="similarity">
    <text evidence="1">Belongs to the short-chain dehydrogenases/reductases (SDR) family.</text>
</comment>
<proteinExistence type="inferred from homology"/>
<dbReference type="GO" id="GO:0016020">
    <property type="term" value="C:membrane"/>
    <property type="evidence" value="ECO:0007669"/>
    <property type="project" value="TreeGrafter"/>
</dbReference>
<dbReference type="GO" id="GO:0016491">
    <property type="term" value="F:oxidoreductase activity"/>
    <property type="evidence" value="ECO:0007669"/>
    <property type="project" value="UniProtKB-KW"/>
</dbReference>
<evidence type="ECO:0000256" key="1">
    <source>
        <dbReference type="ARBA" id="ARBA00006484"/>
    </source>
</evidence>
<evidence type="ECO:0000313" key="3">
    <source>
        <dbReference type="EMBL" id="TVZ74135.1"/>
    </source>
</evidence>
<evidence type="ECO:0000313" key="4">
    <source>
        <dbReference type="Proteomes" id="UP000319824"/>
    </source>
</evidence>
<dbReference type="Proteomes" id="UP000319824">
    <property type="component" value="Unassembled WGS sequence"/>
</dbReference>
<dbReference type="PRINTS" id="PR00081">
    <property type="entry name" value="GDHRDH"/>
</dbReference>
<dbReference type="InterPro" id="IPR020904">
    <property type="entry name" value="Sc_DH/Rdtase_CS"/>
</dbReference>
<sequence length="227" mass="24592">MTGNIILITGGTSDIGRGLAEAFHRFDNQVLIAGRRQSRLDEITEANPGMLAFQLDVRDPVAIEAFAARIRDKVPELNVLVNNAGISRPESLAAEPDLSIARDIVETNIMSVLQMTVALLPALKAKPNAAIITTTSGLAFVPRNNFPTYCASKVFLHSWLQSLRVQLRGSSVNVLELAPPYVQTELSGPHQLSDPHAMPLAAYITEVTQLLADPNPPGGEILVERVR</sequence>
<dbReference type="Pfam" id="PF00106">
    <property type="entry name" value="adh_short"/>
    <property type="match status" value="1"/>
</dbReference>